<sequence>MYCKYIQSFSSYCKIVISPCSAFQRESLFVKFCQRIESPHLFLRE</sequence>
<proteinExistence type="predicted"/>
<name>A0A0E9WPB9_ANGAN</name>
<protein>
    <submittedName>
        <fullName evidence="1">Uncharacterized protein</fullName>
    </submittedName>
</protein>
<accession>A0A0E9WPB9</accession>
<reference evidence="1" key="1">
    <citation type="submission" date="2014-11" db="EMBL/GenBank/DDBJ databases">
        <authorList>
            <person name="Amaro Gonzalez C."/>
        </authorList>
    </citation>
    <scope>NUCLEOTIDE SEQUENCE</scope>
</reference>
<dbReference type="AlphaFoldDB" id="A0A0E9WPB9"/>
<evidence type="ECO:0000313" key="1">
    <source>
        <dbReference type="EMBL" id="JAH91410.1"/>
    </source>
</evidence>
<dbReference type="EMBL" id="GBXM01017167">
    <property type="protein sequence ID" value="JAH91410.1"/>
    <property type="molecule type" value="Transcribed_RNA"/>
</dbReference>
<organism evidence="1">
    <name type="scientific">Anguilla anguilla</name>
    <name type="common">European freshwater eel</name>
    <name type="synonym">Muraena anguilla</name>
    <dbReference type="NCBI Taxonomy" id="7936"/>
    <lineage>
        <taxon>Eukaryota</taxon>
        <taxon>Metazoa</taxon>
        <taxon>Chordata</taxon>
        <taxon>Craniata</taxon>
        <taxon>Vertebrata</taxon>
        <taxon>Euteleostomi</taxon>
        <taxon>Actinopterygii</taxon>
        <taxon>Neopterygii</taxon>
        <taxon>Teleostei</taxon>
        <taxon>Anguilliformes</taxon>
        <taxon>Anguillidae</taxon>
        <taxon>Anguilla</taxon>
    </lineage>
</organism>
<reference evidence="1" key="2">
    <citation type="journal article" date="2015" name="Fish Shellfish Immunol.">
        <title>Early steps in the European eel (Anguilla anguilla)-Vibrio vulnificus interaction in the gills: Role of the RtxA13 toxin.</title>
        <authorList>
            <person name="Callol A."/>
            <person name="Pajuelo D."/>
            <person name="Ebbesson L."/>
            <person name="Teles M."/>
            <person name="MacKenzie S."/>
            <person name="Amaro C."/>
        </authorList>
    </citation>
    <scope>NUCLEOTIDE SEQUENCE</scope>
</reference>